<dbReference type="InterPro" id="IPR011032">
    <property type="entry name" value="GroES-like_sf"/>
</dbReference>
<keyword evidence="5" id="KW-1185">Reference proteome</keyword>
<dbReference type="Gene3D" id="3.40.50.720">
    <property type="entry name" value="NAD(P)-binding Rossmann-like Domain"/>
    <property type="match status" value="1"/>
</dbReference>
<dbReference type="PANTHER" id="PTHR45348">
    <property type="entry name" value="HYPOTHETICAL OXIDOREDUCTASE (EUROFUNG)"/>
    <property type="match status" value="1"/>
</dbReference>
<reference evidence="4 5" key="2">
    <citation type="journal article" date="2012" name="Eukaryot. Cell">
        <title>Genome update of Botrytis cinerea strains B05.10 and T4.</title>
        <authorList>
            <person name="Staats M."/>
            <person name="van Kan J.A."/>
        </authorList>
    </citation>
    <scope>NUCLEOTIDE SEQUENCE [LARGE SCALE GENOMIC DNA]</scope>
    <source>
        <strain evidence="4 5">B05.10</strain>
    </source>
</reference>
<reference evidence="4 5" key="3">
    <citation type="journal article" date="2017" name="Mol. Plant Pathol.">
        <title>A gapless genome sequence of the fungus Botrytis cinerea.</title>
        <authorList>
            <person name="Van Kan J.A."/>
            <person name="Stassen J.H."/>
            <person name="Mosbach A."/>
            <person name="Van Der Lee T.A."/>
            <person name="Faino L."/>
            <person name="Farmer A.D."/>
            <person name="Papasotiriou D.G."/>
            <person name="Zhou S."/>
            <person name="Seidl M.F."/>
            <person name="Cottam E."/>
            <person name="Edel D."/>
            <person name="Hahn M."/>
            <person name="Schwartz D.C."/>
            <person name="Dietrich R.A."/>
            <person name="Widdison S."/>
            <person name="Scalliet G."/>
        </authorList>
    </citation>
    <scope>NUCLEOTIDE SEQUENCE [LARGE SCALE GENOMIC DNA]</scope>
    <source>
        <strain evidence="4 5">B05.10</strain>
    </source>
</reference>
<comment type="similarity">
    <text evidence="1">Belongs to the zinc-containing alcohol dehydrogenase family.</text>
</comment>
<organism evidence="4 5">
    <name type="scientific">Botryotinia fuckeliana (strain B05.10)</name>
    <name type="common">Noble rot fungus</name>
    <name type="synonym">Botrytis cinerea</name>
    <dbReference type="NCBI Taxonomy" id="332648"/>
    <lineage>
        <taxon>Eukaryota</taxon>
        <taxon>Fungi</taxon>
        <taxon>Dikarya</taxon>
        <taxon>Ascomycota</taxon>
        <taxon>Pezizomycotina</taxon>
        <taxon>Leotiomycetes</taxon>
        <taxon>Helotiales</taxon>
        <taxon>Sclerotiniaceae</taxon>
        <taxon>Botrytis</taxon>
    </lineage>
</organism>
<dbReference type="Gene3D" id="3.90.180.10">
    <property type="entry name" value="Medium-chain alcohol dehydrogenases, catalytic domain"/>
    <property type="match status" value="1"/>
</dbReference>
<dbReference type="PANTHER" id="PTHR45348:SF7">
    <property type="entry name" value="ZINC BINDING OXIDOREDUCTASE, PUTATIVE-RELATED"/>
    <property type="match status" value="1"/>
</dbReference>
<evidence type="ECO:0000313" key="4">
    <source>
        <dbReference type="EMBL" id="ATZ46601.1"/>
    </source>
</evidence>
<accession>A0A384J7Y9</accession>
<dbReference type="GO" id="GO:0016651">
    <property type="term" value="F:oxidoreductase activity, acting on NAD(P)H"/>
    <property type="evidence" value="ECO:0007669"/>
    <property type="project" value="InterPro"/>
</dbReference>
<dbReference type="VEuPathDB" id="FungiDB:Bcin02g00014"/>
<proteinExistence type="inferred from homology"/>
<dbReference type="Pfam" id="PF08240">
    <property type="entry name" value="ADH_N"/>
    <property type="match status" value="1"/>
</dbReference>
<dbReference type="SMART" id="SM00829">
    <property type="entry name" value="PKS_ER"/>
    <property type="match status" value="1"/>
</dbReference>
<evidence type="ECO:0000259" key="3">
    <source>
        <dbReference type="SMART" id="SM00829"/>
    </source>
</evidence>
<dbReference type="InterPro" id="IPR020843">
    <property type="entry name" value="ER"/>
</dbReference>
<dbReference type="Proteomes" id="UP000001798">
    <property type="component" value="Chromosome 2"/>
</dbReference>
<dbReference type="InterPro" id="IPR047122">
    <property type="entry name" value="Trans-enoyl_RdTase-like"/>
</dbReference>
<dbReference type="EMBL" id="CP009806">
    <property type="protein sequence ID" value="ATZ46601.1"/>
    <property type="molecule type" value="Genomic_DNA"/>
</dbReference>
<dbReference type="SUPFAM" id="SSF51735">
    <property type="entry name" value="NAD(P)-binding Rossmann-fold domains"/>
    <property type="match status" value="1"/>
</dbReference>
<dbReference type="RefSeq" id="XP_024546775.1">
    <property type="nucleotide sequence ID" value="XM_024691005.1"/>
</dbReference>
<name>A0A384J7Y9_BOTFB</name>
<feature type="domain" description="Enoyl reductase (ER)" evidence="3">
    <location>
        <begin position="12"/>
        <end position="333"/>
    </location>
</feature>
<dbReference type="InterPro" id="IPR013154">
    <property type="entry name" value="ADH-like_N"/>
</dbReference>
<dbReference type="AlphaFoldDB" id="A0A384J7Y9"/>
<evidence type="ECO:0000256" key="1">
    <source>
        <dbReference type="ARBA" id="ARBA00008072"/>
    </source>
</evidence>
<keyword evidence="2" id="KW-0560">Oxidoreductase</keyword>
<dbReference type="OrthoDB" id="10257049at2759"/>
<reference evidence="4 5" key="1">
    <citation type="journal article" date="2011" name="PLoS Genet.">
        <title>Genomic analysis of the necrotrophic fungal pathogens Sclerotinia sclerotiorum and Botrytis cinerea.</title>
        <authorList>
            <person name="Amselem J."/>
            <person name="Cuomo C.A."/>
            <person name="van Kan J.A."/>
            <person name="Viaud M."/>
            <person name="Benito E.P."/>
            <person name="Couloux A."/>
            <person name="Coutinho P.M."/>
            <person name="de Vries R.P."/>
            <person name="Dyer P.S."/>
            <person name="Fillinger S."/>
            <person name="Fournier E."/>
            <person name="Gout L."/>
            <person name="Hahn M."/>
            <person name="Kohn L."/>
            <person name="Lapalu N."/>
            <person name="Plummer K.M."/>
            <person name="Pradier J.M."/>
            <person name="Quevillon E."/>
            <person name="Sharon A."/>
            <person name="Simon A."/>
            <person name="ten Have A."/>
            <person name="Tudzynski B."/>
            <person name="Tudzynski P."/>
            <person name="Wincker P."/>
            <person name="Andrew M."/>
            <person name="Anthouard V."/>
            <person name="Beever R.E."/>
            <person name="Beffa R."/>
            <person name="Benoit I."/>
            <person name="Bouzid O."/>
            <person name="Brault B."/>
            <person name="Chen Z."/>
            <person name="Choquer M."/>
            <person name="Collemare J."/>
            <person name="Cotton P."/>
            <person name="Danchin E.G."/>
            <person name="Da Silva C."/>
            <person name="Gautier A."/>
            <person name="Giraud C."/>
            <person name="Giraud T."/>
            <person name="Gonzalez C."/>
            <person name="Grossetete S."/>
            <person name="Guldener U."/>
            <person name="Henrissat B."/>
            <person name="Howlett B.J."/>
            <person name="Kodira C."/>
            <person name="Kretschmer M."/>
            <person name="Lappartient A."/>
            <person name="Leroch M."/>
            <person name="Levis C."/>
            <person name="Mauceli E."/>
            <person name="Neuveglise C."/>
            <person name="Oeser B."/>
            <person name="Pearson M."/>
            <person name="Poulain J."/>
            <person name="Poussereau N."/>
            <person name="Quesneville H."/>
            <person name="Rascle C."/>
            <person name="Schumacher J."/>
            <person name="Segurens B."/>
            <person name="Sexton A."/>
            <person name="Silva E."/>
            <person name="Sirven C."/>
            <person name="Soanes D.M."/>
            <person name="Talbot N.J."/>
            <person name="Templeton M."/>
            <person name="Yandava C."/>
            <person name="Yarden O."/>
            <person name="Zeng Q."/>
            <person name="Rollins J.A."/>
            <person name="Lebrun M.H."/>
            <person name="Dickman M."/>
        </authorList>
    </citation>
    <scope>NUCLEOTIDE SEQUENCE [LARGE SCALE GENOMIC DNA]</scope>
    <source>
        <strain evidence="4 5">B05.10</strain>
    </source>
</reference>
<protein>
    <recommendedName>
        <fullName evidence="3">Enoyl reductase (ER) domain-containing protein</fullName>
    </recommendedName>
</protein>
<sequence length="384" mass="40497">MQARIGLWVSQGGRLDIRQQLPISPSMLQPDEYLIRVLYSGLNPADQKHSIFLGICDLVAGYDFAGTVVARGSDRLSLLPGALVCGLARTGLCIGNQQSGLHGAHQQFLVASAKGVFPLPAHTSDEELQVLATMPAVTATAADCLFGLLGLDATPSAKNKAPLLVWGGGSAVGHAVIQFAREAGVAPILVLASPRHHEELRRRGATRCFDYRHIDTIRHQISEAMRELSPGSHDEGCLRLAIDATGMNNADIYSILADASAEAHGSTDRGAARLVSTVGGPGDILKPFAAVIFGEDVHLGGGRVVRARVADGAIVADKVRWAIRHLGSQFHQVPVEVLDGGWPALIPGVTRVSAGGMSFGKLVFRMPQEEDEGTGSVAGAEKLV</sequence>
<evidence type="ECO:0000313" key="5">
    <source>
        <dbReference type="Proteomes" id="UP000001798"/>
    </source>
</evidence>
<dbReference type="SUPFAM" id="SSF50129">
    <property type="entry name" value="GroES-like"/>
    <property type="match status" value="1"/>
</dbReference>
<evidence type="ECO:0000256" key="2">
    <source>
        <dbReference type="ARBA" id="ARBA00023002"/>
    </source>
</evidence>
<gene>
    <name evidence="4" type="ORF">BCIN_02g00014</name>
</gene>
<dbReference type="KEGG" id="bfu:BCIN_02g00014"/>
<dbReference type="InterPro" id="IPR036291">
    <property type="entry name" value="NAD(P)-bd_dom_sf"/>
</dbReference>
<dbReference type="GeneID" id="5425852"/>